<dbReference type="Proteomes" id="UP000597762">
    <property type="component" value="Unassembled WGS sequence"/>
</dbReference>
<keyword evidence="1" id="KW-0812">Transmembrane</keyword>
<keyword evidence="1" id="KW-0472">Membrane</keyword>
<feature type="transmembrane region" description="Helical" evidence="1">
    <location>
        <begin position="125"/>
        <end position="148"/>
    </location>
</feature>
<dbReference type="PANTHER" id="PTHR33802">
    <property type="entry name" value="SI:CH211-161H7.5-RELATED"/>
    <property type="match status" value="1"/>
</dbReference>
<feature type="transmembrane region" description="Helical" evidence="1">
    <location>
        <begin position="226"/>
        <end position="247"/>
    </location>
</feature>
<name>A0A812CUR4_ACAPH</name>
<keyword evidence="3" id="KW-1185">Reference proteome</keyword>
<gene>
    <name evidence="2" type="ORF">SPHA_43904</name>
</gene>
<reference evidence="2" key="1">
    <citation type="submission" date="2021-01" db="EMBL/GenBank/DDBJ databases">
        <authorList>
            <person name="Li R."/>
            <person name="Bekaert M."/>
        </authorList>
    </citation>
    <scope>NUCLEOTIDE SEQUENCE</scope>
    <source>
        <strain evidence="2">Farmed</strain>
    </source>
</reference>
<proteinExistence type="predicted"/>
<keyword evidence="1" id="KW-1133">Transmembrane helix</keyword>
<feature type="transmembrane region" description="Helical" evidence="1">
    <location>
        <begin position="187"/>
        <end position="214"/>
    </location>
</feature>
<sequence length="255" mass="29232">MKSFSSVTRVRGSHFFCPLVALPASCIISLSTTFAESNLTFFCHSRTFKKTTYYLLDIFYTSVKMLEHKPAKVFCIVGTLIVFIVTVALNALSSQPDYSSGIFTNTISNVSDRYSTGITPSSWTFSIWSVIYFWMALWIAYCQVAIFIKPGGDYLYKDPAFMSCTFFFLYIINLFLNIIWIVLFDRIYFIVCFFVILFMVLSAYACIGMCSYSLAQNLDELTVENLGYHIWLIRFLVQNGIAVYATWLTVATHQF</sequence>
<protein>
    <submittedName>
        <fullName evidence="2">Uncharacterized protein</fullName>
    </submittedName>
</protein>
<feature type="transmembrane region" description="Helical" evidence="1">
    <location>
        <begin position="73"/>
        <end position="92"/>
    </location>
</feature>
<dbReference type="OrthoDB" id="5586934at2759"/>
<comment type="caution">
    <text evidence="2">The sequence shown here is derived from an EMBL/GenBank/DDBJ whole genome shotgun (WGS) entry which is preliminary data.</text>
</comment>
<accession>A0A812CUR4</accession>
<dbReference type="EMBL" id="CAHIKZ030002224">
    <property type="protein sequence ID" value="CAE1283133.1"/>
    <property type="molecule type" value="Genomic_DNA"/>
</dbReference>
<evidence type="ECO:0000313" key="2">
    <source>
        <dbReference type="EMBL" id="CAE1283133.1"/>
    </source>
</evidence>
<organism evidence="2 3">
    <name type="scientific">Acanthosepion pharaonis</name>
    <name type="common">Pharaoh cuttlefish</name>
    <name type="synonym">Sepia pharaonis</name>
    <dbReference type="NCBI Taxonomy" id="158019"/>
    <lineage>
        <taxon>Eukaryota</taxon>
        <taxon>Metazoa</taxon>
        <taxon>Spiralia</taxon>
        <taxon>Lophotrochozoa</taxon>
        <taxon>Mollusca</taxon>
        <taxon>Cephalopoda</taxon>
        <taxon>Coleoidea</taxon>
        <taxon>Decapodiformes</taxon>
        <taxon>Sepiida</taxon>
        <taxon>Sepiina</taxon>
        <taxon>Sepiidae</taxon>
        <taxon>Acanthosepion</taxon>
    </lineage>
</organism>
<evidence type="ECO:0000313" key="3">
    <source>
        <dbReference type="Proteomes" id="UP000597762"/>
    </source>
</evidence>
<dbReference type="PANTHER" id="PTHR33802:SF1">
    <property type="entry name" value="XK-RELATED PROTEIN"/>
    <property type="match status" value="1"/>
</dbReference>
<evidence type="ECO:0000256" key="1">
    <source>
        <dbReference type="SAM" id="Phobius"/>
    </source>
</evidence>
<dbReference type="AlphaFoldDB" id="A0A812CUR4"/>
<feature type="transmembrane region" description="Helical" evidence="1">
    <location>
        <begin position="160"/>
        <end position="181"/>
    </location>
</feature>